<dbReference type="RefSeq" id="WP_189306601.1">
    <property type="nucleotide sequence ID" value="NZ_BMRP01000038.1"/>
</dbReference>
<evidence type="ECO:0000259" key="4">
    <source>
        <dbReference type="Pfam" id="PF02780"/>
    </source>
</evidence>
<dbReference type="Gene3D" id="3.40.50.920">
    <property type="match status" value="1"/>
</dbReference>
<name>A0ABQ2VLL4_9ACTN</name>
<comment type="cofactor">
    <cofactor evidence="1">
        <name>thiamine diphosphate</name>
        <dbReference type="ChEBI" id="CHEBI:58937"/>
    </cofactor>
</comment>
<accession>A0ABQ2VLL4</accession>
<dbReference type="InterPro" id="IPR033248">
    <property type="entry name" value="Transketolase_C"/>
</dbReference>
<dbReference type="PANTHER" id="PTHR43257:SF2">
    <property type="entry name" value="PYRUVATE DEHYDROGENASE E1 COMPONENT SUBUNIT BETA"/>
    <property type="match status" value="1"/>
</dbReference>
<evidence type="ECO:0000256" key="2">
    <source>
        <dbReference type="ARBA" id="ARBA00023002"/>
    </source>
</evidence>
<evidence type="ECO:0000313" key="6">
    <source>
        <dbReference type="Proteomes" id="UP000654471"/>
    </source>
</evidence>
<feature type="domain" description="Transketolase C-terminal" evidence="4">
    <location>
        <begin position="5"/>
        <end position="105"/>
    </location>
</feature>
<comment type="caution">
    <text evidence="5">The sequence shown here is derived from an EMBL/GenBank/DDBJ whole genome shotgun (WGS) entry which is preliminary data.</text>
</comment>
<keyword evidence="3" id="KW-0786">Thiamine pyrophosphate</keyword>
<dbReference type="SUPFAM" id="SSF52922">
    <property type="entry name" value="TK C-terminal domain-like"/>
    <property type="match status" value="1"/>
</dbReference>
<gene>
    <name evidence="5" type="ORF">GCM10010211_67920</name>
</gene>
<dbReference type="Proteomes" id="UP000654471">
    <property type="component" value="Unassembled WGS sequence"/>
</dbReference>
<dbReference type="InterPro" id="IPR009014">
    <property type="entry name" value="Transketo_C/PFOR_II"/>
</dbReference>
<evidence type="ECO:0000256" key="1">
    <source>
        <dbReference type="ARBA" id="ARBA00001964"/>
    </source>
</evidence>
<protein>
    <recommendedName>
        <fullName evidence="4">Transketolase C-terminal domain-containing protein</fullName>
    </recommendedName>
</protein>
<sequence length="121" mass="12765">MAWKTYGGSRPQALAAADEFAAGGISAEVVHLRTLRPLGDEAIAASVAHLYRAVVIDEAWRTGSLAAEVSARSAEGSHHDRDAPVERGCRAEVPIPCTRLREQAALPRTEDSVAAVHRAGG</sequence>
<dbReference type="PANTHER" id="PTHR43257">
    <property type="entry name" value="PYRUVATE DEHYDROGENASE E1 COMPONENT BETA SUBUNIT"/>
    <property type="match status" value="1"/>
</dbReference>
<keyword evidence="6" id="KW-1185">Reference proteome</keyword>
<dbReference type="EMBL" id="BMRP01000038">
    <property type="protein sequence ID" value="GGU91554.1"/>
    <property type="molecule type" value="Genomic_DNA"/>
</dbReference>
<dbReference type="Pfam" id="PF02780">
    <property type="entry name" value="Transketolase_C"/>
    <property type="match status" value="1"/>
</dbReference>
<reference evidence="6" key="1">
    <citation type="journal article" date="2019" name="Int. J. Syst. Evol. Microbiol.">
        <title>The Global Catalogue of Microorganisms (GCM) 10K type strain sequencing project: providing services to taxonomists for standard genome sequencing and annotation.</title>
        <authorList>
            <consortium name="The Broad Institute Genomics Platform"/>
            <consortium name="The Broad Institute Genome Sequencing Center for Infectious Disease"/>
            <person name="Wu L."/>
            <person name="Ma J."/>
        </authorList>
    </citation>
    <scope>NUCLEOTIDE SEQUENCE [LARGE SCALE GENOMIC DNA]</scope>
    <source>
        <strain evidence="6">JCM 3399</strain>
    </source>
</reference>
<evidence type="ECO:0000313" key="5">
    <source>
        <dbReference type="EMBL" id="GGU91554.1"/>
    </source>
</evidence>
<organism evidence="5 6">
    <name type="scientific">Streptomyces albospinus</name>
    <dbReference type="NCBI Taxonomy" id="285515"/>
    <lineage>
        <taxon>Bacteria</taxon>
        <taxon>Bacillati</taxon>
        <taxon>Actinomycetota</taxon>
        <taxon>Actinomycetes</taxon>
        <taxon>Kitasatosporales</taxon>
        <taxon>Streptomycetaceae</taxon>
        <taxon>Streptomyces</taxon>
    </lineage>
</organism>
<proteinExistence type="predicted"/>
<evidence type="ECO:0000256" key="3">
    <source>
        <dbReference type="ARBA" id="ARBA00023052"/>
    </source>
</evidence>
<keyword evidence="2" id="KW-0560">Oxidoreductase</keyword>